<evidence type="ECO:0000313" key="4">
    <source>
        <dbReference type="Proteomes" id="UP001330434"/>
    </source>
</evidence>
<feature type="active site" description="Proton donor/acceptor" evidence="1">
    <location>
        <position position="128"/>
    </location>
</feature>
<evidence type="ECO:0000313" key="3">
    <source>
        <dbReference type="EMBL" id="WVX66492.1"/>
    </source>
</evidence>
<dbReference type="PANTHER" id="PTHR38589:SF1">
    <property type="entry name" value="BLR0621 PROTEIN"/>
    <property type="match status" value="1"/>
</dbReference>
<dbReference type="InterPro" id="IPR005490">
    <property type="entry name" value="LD_TPept_cat_dom"/>
</dbReference>
<keyword evidence="1" id="KW-0961">Cell wall biogenesis/degradation</keyword>
<dbReference type="PROSITE" id="PS52029">
    <property type="entry name" value="LD_TPASE"/>
    <property type="match status" value="1"/>
</dbReference>
<proteinExistence type="predicted"/>
<dbReference type="Proteomes" id="UP001330434">
    <property type="component" value="Chromosome"/>
</dbReference>
<feature type="domain" description="L,D-TPase catalytic" evidence="2">
    <location>
        <begin position="1"/>
        <end position="169"/>
    </location>
</feature>
<dbReference type="PANTHER" id="PTHR38589">
    <property type="entry name" value="BLR0621 PROTEIN"/>
    <property type="match status" value="1"/>
</dbReference>
<name>A0ABZ2C211_9PROT</name>
<keyword evidence="1" id="KW-0573">Peptidoglycan synthesis</keyword>
<gene>
    <name evidence="3" type="ORF">Bealeia1_00670</name>
</gene>
<reference evidence="3 4" key="1">
    <citation type="journal article" date="2024" name="Environ. Microbiol.">
        <title>Novel evolutionary insights on the interactions of the Holosporales (Alphaproteobacteria) with eukaryotic hosts from comparative genomics.</title>
        <authorList>
            <person name="Giovannini M."/>
            <person name="Petroni G."/>
            <person name="Castelli M."/>
        </authorList>
    </citation>
    <scope>NUCLEOTIDE SEQUENCE [LARGE SCALE GENOMIC DNA]</scope>
    <source>
        <strain evidence="3 4">US_Bl 15I1</strain>
    </source>
</reference>
<dbReference type="RefSeq" id="WP_331255354.1">
    <property type="nucleotide sequence ID" value="NZ_CP133270.1"/>
</dbReference>
<evidence type="ECO:0000259" key="2">
    <source>
        <dbReference type="PROSITE" id="PS52029"/>
    </source>
</evidence>
<dbReference type="Pfam" id="PF03734">
    <property type="entry name" value="YkuD"/>
    <property type="match status" value="1"/>
</dbReference>
<comment type="pathway">
    <text evidence="1">Cell wall biogenesis; peptidoglycan biosynthesis.</text>
</comment>
<dbReference type="EMBL" id="CP133270">
    <property type="protein sequence ID" value="WVX66492.1"/>
    <property type="molecule type" value="Genomic_DNA"/>
</dbReference>
<organism evidence="3 4">
    <name type="scientific">Candidatus Bealeia paramacronuclearis</name>
    <dbReference type="NCBI Taxonomy" id="1921001"/>
    <lineage>
        <taxon>Bacteria</taxon>
        <taxon>Pseudomonadati</taxon>
        <taxon>Pseudomonadota</taxon>
        <taxon>Alphaproteobacteria</taxon>
        <taxon>Holosporales</taxon>
        <taxon>Holosporaceae</taxon>
        <taxon>Candidatus Bealeia</taxon>
    </lineage>
</organism>
<sequence>MKNLIVKGTQAIWGNATFSIVHGCGGITKNKSEGDGSTPVGTFPFRCVFYRKDRIPEIETDLPLHILEKEDGWCDDVNDPLYNRYVKLPYSGRHEDLWREDRLYDIIVVMGYNDDPVVPYKGSAIFVHLKPLAGKSTAGCIGLEKEVLVKVLKEATLESCLIVEAPLGA</sequence>
<feature type="active site" description="Nucleophile" evidence="1">
    <location>
        <position position="140"/>
    </location>
</feature>
<protein>
    <submittedName>
        <fullName evidence="3">L,D-transpeptidase family protein</fullName>
    </submittedName>
</protein>
<keyword evidence="4" id="KW-1185">Reference proteome</keyword>
<keyword evidence="1" id="KW-0133">Cell shape</keyword>
<accession>A0ABZ2C211</accession>
<evidence type="ECO:0000256" key="1">
    <source>
        <dbReference type="PROSITE-ProRule" id="PRU01373"/>
    </source>
</evidence>